<proteinExistence type="predicted"/>
<evidence type="ECO:0000313" key="2">
    <source>
        <dbReference type="Proteomes" id="UP000297762"/>
    </source>
</evidence>
<dbReference type="AlphaFoldDB" id="A0A4R9K5C0"/>
<accession>A0A4R9K5C0</accession>
<evidence type="ECO:0008006" key="3">
    <source>
        <dbReference type="Google" id="ProtNLM"/>
    </source>
</evidence>
<protein>
    <recommendedName>
        <fullName evidence="3">DUF1554 domain-containing protein</fullName>
    </recommendedName>
</protein>
<dbReference type="RefSeq" id="WP_135649440.1">
    <property type="nucleotide sequence ID" value="NZ_RQGF01000026.1"/>
</dbReference>
<gene>
    <name evidence="1" type="ORF">EHQ64_10480</name>
</gene>
<evidence type="ECO:0000313" key="1">
    <source>
        <dbReference type="EMBL" id="TGL61405.1"/>
    </source>
</evidence>
<comment type="caution">
    <text evidence="1">The sequence shown here is derived from an EMBL/GenBank/DDBJ whole genome shotgun (WGS) entry which is preliminary data.</text>
</comment>
<dbReference type="EMBL" id="RQGF01000026">
    <property type="protein sequence ID" value="TGL61405.1"/>
    <property type="molecule type" value="Genomic_DNA"/>
</dbReference>
<organism evidence="1 2">
    <name type="scientific">Leptospira sarikeiensis</name>
    <dbReference type="NCBI Taxonomy" id="2484943"/>
    <lineage>
        <taxon>Bacteria</taxon>
        <taxon>Pseudomonadati</taxon>
        <taxon>Spirochaetota</taxon>
        <taxon>Spirochaetia</taxon>
        <taxon>Leptospirales</taxon>
        <taxon>Leptospiraceae</taxon>
        <taxon>Leptospira</taxon>
    </lineage>
</organism>
<sequence>MINRIFLILILSLFVQTCITDKTCSDQDRTCNPQANLLSLLLLGPDGIYIYASNASYQGNLSVLGTGALDSSLNFLCGQELAFSNMTSNRCSKVAPLVSTTLVPVNSIDIFYADFPTTEYPVRGPNGTMVASDYASLFTVDLEVSLEKAGTGNISFWSFSDGAGNTATDSCSNGEDNTSLLGASGVSNVTTSGSWLGTSTVTCSQTHKVLCMCYIPVSGGG</sequence>
<dbReference type="OrthoDB" id="341508at2"/>
<keyword evidence="2" id="KW-1185">Reference proteome</keyword>
<dbReference type="Gene3D" id="3.10.100.10">
    <property type="entry name" value="Mannose-Binding Protein A, subunit A"/>
    <property type="match status" value="1"/>
</dbReference>
<dbReference type="InterPro" id="IPR016186">
    <property type="entry name" value="C-type_lectin-like/link_sf"/>
</dbReference>
<name>A0A4R9K5C0_9LEPT</name>
<dbReference type="Proteomes" id="UP000297762">
    <property type="component" value="Unassembled WGS sequence"/>
</dbReference>
<reference evidence="1" key="1">
    <citation type="journal article" date="2019" name="PLoS Negl. Trop. Dis.">
        <title>Revisiting the worldwide diversity of Leptospira species in the environment.</title>
        <authorList>
            <person name="Vincent A.T."/>
            <person name="Schiettekatte O."/>
            <person name="Bourhy P."/>
            <person name="Veyrier F.J."/>
            <person name="Picardeau M."/>
        </authorList>
    </citation>
    <scope>NUCLEOTIDE SEQUENCE [LARGE SCALE GENOMIC DNA]</scope>
    <source>
        <strain evidence="1">201702455</strain>
    </source>
</reference>